<sequence>MPEPNETRTPTVGVITVTYNSGRFFEEYLRALEAQTRLPDRIIIVDSGSPEPQFLEMASSSSLPLEIIRKNNVGFSVGNNLGWRLVRDLDYVLFLNPDAFLAPDFFERALAYMEESPSVGLVTPSLIRYDIDTHQPLDAIDSTGVVRGRFGRIVERDEGLPVTALAQYTAPNEVPWVCAAVAMGRREAMEAVVEHGDQLFDESLFMYKEDTDLAWRVRRAGWLNIHHPALKGFHCRGWQSRKSMSRKTRLMTARNDAKINAKNRSPFMVIGIFKYVLVLLFDL</sequence>
<evidence type="ECO:0000259" key="1">
    <source>
        <dbReference type="Pfam" id="PF00535"/>
    </source>
</evidence>
<dbReference type="SUPFAM" id="SSF53448">
    <property type="entry name" value="Nucleotide-diphospho-sugar transferases"/>
    <property type="match status" value="1"/>
</dbReference>
<dbReference type="InterPro" id="IPR001173">
    <property type="entry name" value="Glyco_trans_2-like"/>
</dbReference>
<dbReference type="PANTHER" id="PTHR43179">
    <property type="entry name" value="RHAMNOSYLTRANSFERASE WBBL"/>
    <property type="match status" value="1"/>
</dbReference>
<reference evidence="2 3" key="1">
    <citation type="submission" date="2011-11" db="EMBL/GenBank/DDBJ databases">
        <title>Complete sequence of Granulicella mallensis MP5ACTX8.</title>
        <authorList>
            <consortium name="US DOE Joint Genome Institute"/>
            <person name="Lucas S."/>
            <person name="Copeland A."/>
            <person name="Lapidus A."/>
            <person name="Cheng J.-F."/>
            <person name="Goodwin L."/>
            <person name="Pitluck S."/>
            <person name="Peters L."/>
            <person name="Lu M."/>
            <person name="Detter J.C."/>
            <person name="Han C."/>
            <person name="Tapia R."/>
            <person name="Land M."/>
            <person name="Hauser L."/>
            <person name="Kyrpides N."/>
            <person name="Ivanova N."/>
            <person name="Mikhailova N."/>
            <person name="Pagani I."/>
            <person name="Rawat S."/>
            <person name="Mannisto M."/>
            <person name="Haggblom M."/>
            <person name="Woyke T."/>
        </authorList>
    </citation>
    <scope>NUCLEOTIDE SEQUENCE [LARGE SCALE GENOMIC DNA]</scope>
    <source>
        <strain evidence="3">ATCC BAA-1857 / DSM 23137 / MP5ACTX8</strain>
    </source>
</reference>
<dbReference type="CDD" id="cd04186">
    <property type="entry name" value="GT_2_like_c"/>
    <property type="match status" value="1"/>
</dbReference>
<name>G8NZM9_GRAMM</name>
<dbReference type="AlphaFoldDB" id="G8NZM9"/>
<dbReference type="STRING" id="682795.AciX8_4880"/>
<dbReference type="OrthoDB" id="9813495at2"/>
<dbReference type="Gene3D" id="3.90.550.10">
    <property type="entry name" value="Spore Coat Polysaccharide Biosynthesis Protein SpsA, Chain A"/>
    <property type="match status" value="1"/>
</dbReference>
<dbReference type="EMBL" id="CP003130">
    <property type="protein sequence ID" value="AEU39149.1"/>
    <property type="molecule type" value="Genomic_DNA"/>
</dbReference>
<protein>
    <submittedName>
        <fullName evidence="2">Glycosyl transferase family 2</fullName>
    </submittedName>
</protein>
<dbReference type="Proteomes" id="UP000007113">
    <property type="component" value="Chromosome"/>
</dbReference>
<proteinExistence type="predicted"/>
<dbReference type="KEGG" id="gma:AciX8_4880"/>
<dbReference type="GO" id="GO:0016740">
    <property type="term" value="F:transferase activity"/>
    <property type="evidence" value="ECO:0007669"/>
    <property type="project" value="UniProtKB-KW"/>
</dbReference>
<dbReference type="PANTHER" id="PTHR43179:SF7">
    <property type="entry name" value="RHAMNOSYLTRANSFERASE WBBL"/>
    <property type="match status" value="1"/>
</dbReference>
<dbReference type="InterPro" id="IPR029044">
    <property type="entry name" value="Nucleotide-diphossugar_trans"/>
</dbReference>
<feature type="domain" description="Glycosyltransferase 2-like" evidence="1">
    <location>
        <begin position="14"/>
        <end position="189"/>
    </location>
</feature>
<gene>
    <name evidence="2" type="ordered locus">AciX8_4880</name>
</gene>
<evidence type="ECO:0000313" key="3">
    <source>
        <dbReference type="Proteomes" id="UP000007113"/>
    </source>
</evidence>
<accession>G8NZM9</accession>
<organism evidence="2 3">
    <name type="scientific">Granulicella mallensis (strain ATCC BAA-1857 / DSM 23137 / MP5ACTX8)</name>
    <dbReference type="NCBI Taxonomy" id="682795"/>
    <lineage>
        <taxon>Bacteria</taxon>
        <taxon>Pseudomonadati</taxon>
        <taxon>Acidobacteriota</taxon>
        <taxon>Terriglobia</taxon>
        <taxon>Terriglobales</taxon>
        <taxon>Acidobacteriaceae</taxon>
        <taxon>Granulicella</taxon>
    </lineage>
</organism>
<keyword evidence="2" id="KW-0808">Transferase</keyword>
<keyword evidence="3" id="KW-1185">Reference proteome</keyword>
<dbReference type="eggNOG" id="COG1216">
    <property type="taxonomic scope" value="Bacteria"/>
</dbReference>
<dbReference type="HOGENOM" id="CLU_023845_4_0_0"/>
<evidence type="ECO:0000313" key="2">
    <source>
        <dbReference type="EMBL" id="AEU39149.1"/>
    </source>
</evidence>
<dbReference type="Pfam" id="PF00535">
    <property type="entry name" value="Glycos_transf_2"/>
    <property type="match status" value="1"/>
</dbReference>
<dbReference type="RefSeq" id="WP_014268020.1">
    <property type="nucleotide sequence ID" value="NC_016631.1"/>
</dbReference>